<reference evidence="6 7" key="1">
    <citation type="submission" date="2014-04" db="EMBL/GenBank/DDBJ databases">
        <authorList>
            <consortium name="DOE Joint Genome Institute"/>
            <person name="Kuo A."/>
            <person name="Kohler A."/>
            <person name="Nagy L.G."/>
            <person name="Floudas D."/>
            <person name="Copeland A."/>
            <person name="Barry K.W."/>
            <person name="Cichocki N."/>
            <person name="Veneault-Fourrey C."/>
            <person name="LaButti K."/>
            <person name="Lindquist E.A."/>
            <person name="Lipzen A."/>
            <person name="Lundell T."/>
            <person name="Morin E."/>
            <person name="Murat C."/>
            <person name="Sun H."/>
            <person name="Tunlid A."/>
            <person name="Henrissat B."/>
            <person name="Grigoriev I.V."/>
            <person name="Hibbett D.S."/>
            <person name="Martin F."/>
            <person name="Nordberg H.P."/>
            <person name="Cantor M.N."/>
            <person name="Hua S.X."/>
        </authorList>
    </citation>
    <scope>NUCLEOTIDE SEQUENCE [LARGE SCALE GENOMIC DNA]</scope>
    <source>
        <strain evidence="6 7">LaAM-08-1</strain>
    </source>
</reference>
<evidence type="ECO:0000256" key="4">
    <source>
        <dbReference type="PROSITE-ProRule" id="PRU00134"/>
    </source>
</evidence>
<dbReference type="GO" id="GO:0008270">
    <property type="term" value="F:zinc ion binding"/>
    <property type="evidence" value="ECO:0007669"/>
    <property type="project" value="UniProtKB-KW"/>
</dbReference>
<keyword evidence="7" id="KW-1185">Reference proteome</keyword>
<dbReference type="InterPro" id="IPR002893">
    <property type="entry name" value="Znf_MYND"/>
</dbReference>
<proteinExistence type="predicted"/>
<dbReference type="AlphaFoldDB" id="A0A0C9WZP4"/>
<dbReference type="HOGENOM" id="CLU_018400_1_0_1"/>
<dbReference type="Gene3D" id="6.10.140.2220">
    <property type="match status" value="1"/>
</dbReference>
<feature type="domain" description="MYND-type" evidence="5">
    <location>
        <begin position="44"/>
        <end position="80"/>
    </location>
</feature>
<keyword evidence="1" id="KW-0479">Metal-binding</keyword>
<gene>
    <name evidence="6" type="ORF">K443DRAFT_130460</name>
</gene>
<dbReference type="PROSITE" id="PS01360">
    <property type="entry name" value="ZF_MYND_1"/>
    <property type="match status" value="1"/>
</dbReference>
<evidence type="ECO:0000256" key="1">
    <source>
        <dbReference type="ARBA" id="ARBA00022723"/>
    </source>
</evidence>
<dbReference type="Proteomes" id="UP000054477">
    <property type="component" value="Unassembled WGS sequence"/>
</dbReference>
<evidence type="ECO:0000259" key="5">
    <source>
        <dbReference type="PROSITE" id="PS50865"/>
    </source>
</evidence>
<keyword evidence="2 4" id="KW-0863">Zinc-finger</keyword>
<organism evidence="6 7">
    <name type="scientific">Laccaria amethystina LaAM-08-1</name>
    <dbReference type="NCBI Taxonomy" id="1095629"/>
    <lineage>
        <taxon>Eukaryota</taxon>
        <taxon>Fungi</taxon>
        <taxon>Dikarya</taxon>
        <taxon>Basidiomycota</taxon>
        <taxon>Agaricomycotina</taxon>
        <taxon>Agaricomycetes</taxon>
        <taxon>Agaricomycetidae</taxon>
        <taxon>Agaricales</taxon>
        <taxon>Agaricineae</taxon>
        <taxon>Hydnangiaceae</taxon>
        <taxon>Laccaria</taxon>
    </lineage>
</organism>
<dbReference type="Pfam" id="PF14737">
    <property type="entry name" value="DUF4470"/>
    <property type="match status" value="1"/>
</dbReference>
<protein>
    <recommendedName>
        <fullName evidence="5">MYND-type domain-containing protein</fullName>
    </recommendedName>
</protein>
<accession>A0A0C9WZP4</accession>
<evidence type="ECO:0000256" key="2">
    <source>
        <dbReference type="ARBA" id="ARBA00022771"/>
    </source>
</evidence>
<evidence type="ECO:0000313" key="6">
    <source>
        <dbReference type="EMBL" id="KIK05290.1"/>
    </source>
</evidence>
<dbReference type="EMBL" id="KN838561">
    <property type="protein sequence ID" value="KIK05290.1"/>
    <property type="molecule type" value="Genomic_DNA"/>
</dbReference>
<name>A0A0C9WZP4_9AGAR</name>
<dbReference type="Pfam" id="PF01753">
    <property type="entry name" value="zf-MYND"/>
    <property type="match status" value="1"/>
</dbReference>
<keyword evidence="3" id="KW-0862">Zinc</keyword>
<reference evidence="7" key="2">
    <citation type="submission" date="2015-01" db="EMBL/GenBank/DDBJ databases">
        <title>Evolutionary Origins and Diversification of the Mycorrhizal Mutualists.</title>
        <authorList>
            <consortium name="DOE Joint Genome Institute"/>
            <consortium name="Mycorrhizal Genomics Consortium"/>
            <person name="Kohler A."/>
            <person name="Kuo A."/>
            <person name="Nagy L.G."/>
            <person name="Floudas D."/>
            <person name="Copeland A."/>
            <person name="Barry K.W."/>
            <person name="Cichocki N."/>
            <person name="Veneault-Fourrey C."/>
            <person name="LaButti K."/>
            <person name="Lindquist E.A."/>
            <person name="Lipzen A."/>
            <person name="Lundell T."/>
            <person name="Morin E."/>
            <person name="Murat C."/>
            <person name="Riley R."/>
            <person name="Ohm R."/>
            <person name="Sun H."/>
            <person name="Tunlid A."/>
            <person name="Henrissat B."/>
            <person name="Grigoriev I.V."/>
            <person name="Hibbett D.S."/>
            <person name="Martin F."/>
        </authorList>
    </citation>
    <scope>NUCLEOTIDE SEQUENCE [LARGE SCALE GENOMIC DNA]</scope>
    <source>
        <strain evidence="7">LaAM-08-1</strain>
    </source>
</reference>
<dbReference type="STRING" id="1095629.A0A0C9WZP4"/>
<dbReference type="PROSITE" id="PS50865">
    <property type="entry name" value="ZF_MYND_2"/>
    <property type="match status" value="1"/>
</dbReference>
<sequence>MNDTGLPPNLFNSEAIDDCLQKLTKPKYPLPLVLPCANVEPKLHRACGNPGTMACSSCKLVSYCSKDCQATHWHRHKKDCKNSLRSTNWRPSWTVERRLPSFMVGGPVEAEWSALSMGISLWGNTPAMDVINLPNNENDATKDFSLAFIASGDLRHVVRTVNCLPSNYSGNLKILLNDHNVPIVCRNIVVLLILGTTPDKTMAVDIALHFWYSVFMPVEYCITISAIIALLLERAKNQGFGSLAIPLGQNSSLTCTITKPMCIYFVHYLSTSFSVQEIQAQHDKVRNAPSRGDYRDKMYAALRPSHRVAFQHFRRFGLILPCGAPNAHFNAPNLSFFSPEGEWLETDYADPLEGWDVGDVVNVGKAHGAHAEDIYGCLYFFLSEQLRGVADRLQTTSTSFFVQMLDACDLGRKIRDGSLAADGIPSSIRFDRIEVSNIIDADYVGLNNVLTSWSPLLCDNCTAAIVGYFMNWFMIQGDGRVSGAGGTVNAKLMSSLLDKVKQGGEWNHMNLSDMETKLYILADVVDTVYDNSKPFSEFLKKQGINDILKKTGLTLRRKHTIVSPRLQVPLKAKPNALPQFSDDDSWYYHTLLTSYTWAERFVEFSRR</sequence>
<evidence type="ECO:0000256" key="3">
    <source>
        <dbReference type="ARBA" id="ARBA00022833"/>
    </source>
</evidence>
<dbReference type="SUPFAM" id="SSF144232">
    <property type="entry name" value="HIT/MYND zinc finger-like"/>
    <property type="match status" value="1"/>
</dbReference>
<dbReference type="OrthoDB" id="5282002at2759"/>
<evidence type="ECO:0000313" key="7">
    <source>
        <dbReference type="Proteomes" id="UP000054477"/>
    </source>
</evidence>
<dbReference type="InterPro" id="IPR027974">
    <property type="entry name" value="DUF4470"/>
</dbReference>